<reference evidence="2 3" key="1">
    <citation type="journal article" date="2019" name="Int. J. Syst. Evol. Microbiol.">
        <title>Thermogemmatispora aurantia sp. nov. and Thermogemmatispora argillosa sp. nov., within the class Ktedonobacteria, and emended description of the genus Thermogemmatispora.</title>
        <authorList>
            <person name="Zheng Y."/>
            <person name="Wang C.M."/>
            <person name="Sakai Y."/>
            <person name="Abe K."/>
            <person name="Yokota A."/>
            <person name="Yabe S."/>
        </authorList>
    </citation>
    <scope>NUCLEOTIDE SEQUENCE [LARGE SCALE GENOMIC DNA]</scope>
    <source>
        <strain evidence="2 3">A1-2</strain>
    </source>
</reference>
<comment type="caution">
    <text evidence="2">The sequence shown here is derived from an EMBL/GenBank/DDBJ whole genome shotgun (WGS) entry which is preliminary data.</text>
</comment>
<keyword evidence="1" id="KW-0812">Transmembrane</keyword>
<evidence type="ECO:0000313" key="3">
    <source>
        <dbReference type="Proteomes" id="UP000334820"/>
    </source>
</evidence>
<protein>
    <submittedName>
        <fullName evidence="2">Uncharacterized protein</fullName>
    </submittedName>
</protein>
<accession>A0A5J4K7S4</accession>
<sequence length="80" mass="8441">MSTAGFVWGIVLIFVGMVVAMLVAPVTVVLMGAVAVAGVWFVVGLVMLRRGMRSGECFVCPSSSEEEAVGERAGDRMFLS</sequence>
<dbReference type="AlphaFoldDB" id="A0A5J4K7S4"/>
<dbReference type="Proteomes" id="UP000334820">
    <property type="component" value="Unassembled WGS sequence"/>
</dbReference>
<evidence type="ECO:0000313" key="2">
    <source>
        <dbReference type="EMBL" id="GER82749.1"/>
    </source>
</evidence>
<dbReference type="EMBL" id="BKZV01000001">
    <property type="protein sequence ID" value="GER82749.1"/>
    <property type="molecule type" value="Genomic_DNA"/>
</dbReference>
<keyword evidence="1" id="KW-0472">Membrane</keyword>
<evidence type="ECO:0000256" key="1">
    <source>
        <dbReference type="SAM" id="Phobius"/>
    </source>
</evidence>
<organism evidence="2 3">
    <name type="scientific">Thermogemmatispora aurantia</name>
    <dbReference type="NCBI Taxonomy" id="2045279"/>
    <lineage>
        <taxon>Bacteria</taxon>
        <taxon>Bacillati</taxon>
        <taxon>Chloroflexota</taxon>
        <taxon>Ktedonobacteria</taxon>
        <taxon>Thermogemmatisporales</taxon>
        <taxon>Thermogemmatisporaceae</taxon>
        <taxon>Thermogemmatispora</taxon>
    </lineage>
</organism>
<name>A0A5J4K7S4_9CHLR</name>
<proteinExistence type="predicted"/>
<feature type="transmembrane region" description="Helical" evidence="1">
    <location>
        <begin position="5"/>
        <end position="23"/>
    </location>
</feature>
<gene>
    <name evidence="2" type="ORF">KTAU_13860</name>
</gene>
<keyword evidence="3" id="KW-1185">Reference proteome</keyword>
<dbReference type="RefSeq" id="WP_151727543.1">
    <property type="nucleotide sequence ID" value="NZ_BKZV01000001.1"/>
</dbReference>
<keyword evidence="1" id="KW-1133">Transmembrane helix</keyword>
<feature type="transmembrane region" description="Helical" evidence="1">
    <location>
        <begin position="29"/>
        <end position="48"/>
    </location>
</feature>